<comment type="subcellular location">
    <subcellularLocation>
        <location evidence="16">Cytoplasm</location>
    </subcellularLocation>
    <subcellularLocation>
        <location evidence="2">Membrane</location>
        <topology evidence="2">Multi-pass membrane protein</topology>
    </subcellularLocation>
    <subcellularLocation>
        <location evidence="1">Nucleus</location>
    </subcellularLocation>
</comment>
<dbReference type="InterPro" id="IPR002468">
    <property type="entry name" value="Pept_M24A_MAP2"/>
</dbReference>
<dbReference type="InterPro" id="IPR048333">
    <property type="entry name" value="HA2_WH"/>
</dbReference>
<dbReference type="FunFam" id="3.40.50.300:FF:000191">
    <property type="entry name" value="Pre-mRNA-splicing factor ATP-dependent RNA helicase"/>
    <property type="match status" value="1"/>
</dbReference>
<dbReference type="PRINTS" id="PR00599">
    <property type="entry name" value="MAPEPTIDASE"/>
</dbReference>
<comment type="caution">
    <text evidence="23">The sequence shown here is derived from an EMBL/GenBank/DDBJ whole genome shotgun (WGS) entry which is preliminary data.</text>
</comment>
<dbReference type="InterPro" id="IPR044762">
    <property type="entry name" value="DHX8/Prp22_DEXHc"/>
</dbReference>
<evidence type="ECO:0000256" key="7">
    <source>
        <dbReference type="ARBA" id="ARBA00022741"/>
    </source>
</evidence>
<feature type="binding site" evidence="16">
    <location>
        <position position="1241"/>
    </location>
    <ligand>
        <name>a divalent metal cation</name>
        <dbReference type="ChEBI" id="CHEBI:60240"/>
        <label>2</label>
        <note>catalytic</note>
    </ligand>
</feature>
<comment type="similarity">
    <text evidence="16">Belongs to the peptidase M24A family. Methionine aminopeptidase eukaryotic type 2 subfamily.</text>
</comment>
<dbReference type="InterPro" id="IPR036388">
    <property type="entry name" value="WH-like_DNA-bd_sf"/>
</dbReference>
<dbReference type="Gene3D" id="1.10.10.10">
    <property type="entry name" value="Winged helix-like DNA-binding domain superfamily/Winged helix DNA-binding domain"/>
    <property type="match status" value="1"/>
</dbReference>
<feature type="binding site" evidence="16">
    <location>
        <position position="1230"/>
    </location>
    <ligand>
        <name>a divalent metal cation</name>
        <dbReference type="ChEBI" id="CHEBI:60240"/>
        <label>1</label>
    </ligand>
</feature>
<dbReference type="SMART" id="SM00316">
    <property type="entry name" value="S1"/>
    <property type="match status" value="1"/>
</dbReference>
<feature type="region of interest" description="Disordered" evidence="18">
    <location>
        <begin position="1473"/>
        <end position="1493"/>
    </location>
</feature>
<dbReference type="EC" id="3.4.11.18" evidence="16"/>
<dbReference type="Pfam" id="PF00271">
    <property type="entry name" value="Helicase_C"/>
    <property type="match status" value="1"/>
</dbReference>
<feature type="domain" description="Helicase C-terminal" evidence="22">
    <location>
        <begin position="581"/>
        <end position="754"/>
    </location>
</feature>
<keyword evidence="11 19" id="KW-1133">Transmembrane helix</keyword>
<feature type="region of interest" description="Disordered" evidence="18">
    <location>
        <begin position="153"/>
        <end position="204"/>
    </location>
</feature>
<sequence>MGATFPDSALNTIDRLIITMHPSYKQNKHKMFPGLSQPNDDAKGTGVDDIMSQLESVPKKKRQSPPPPPPPQQPPPKPHTTPKMYTIYQGTVNSIKDFGAFVSLNGFRERVDGLVHVSAMSNSRVNNPRDILRRNQLVKVKVMSMDGNRLGLSLKDVDQNTGQDLSPHLRPKSDRESRKQHERLHRRETRESRHPGPSNVQFADDNYRGTVKRYTSPERWEIKQLIASGAAKASDYPDLDRDFDAPMHIRNQNKLDEDIDIEVRDVEPSFLKGQTKMSLDLSPVRIVKAPDGSMNRAAVAGSGQAKERRELRQQEAQEEKDAEQKDIKSAWQDPLAPPSDRQFAQDQNVKATVAPAWKAKSFNKATTYGKITDKTIKEQRESLPIYKLREQLVQAVRENQVLVVVGDTGSGKTTQMTQYLAEEGFAEFGKIGCTQPRRVAAMSVSKRVAEEVGCRLGQEVGYTIRFEDCTGPETRIKYMTDGMLQRECLVDPDMRNYSVIILDEAHERTIATDVLFGLLKKTMKRRPDLKFIVTSATLDAEKFSTYFGGCPIFTIPGRTYPYEIMYTKEPESDYMEASLITVMQIHLSEPPGDILLFLTGQEEIDTAAEILYERMKALGNQVPELIILPVYSSLPSEMQSRIFEPAPPGARKVVIATNIAETSITIDGIYYVVDPGFVKQNAYDPRLGMDSLVVTPISQAQARQRAGRAGRTGPGKCYRLYTEAAFRNEMLPNTVPDIQRQNLSHTILQLKAMGINDLLGFDFMDPPPAQTMITALENLYALSALDDEGLLTRLGRKMADFPMDPSRAKMLIASVDLECSKEILTIVAMLEAQNVFYRPKEKQQQADAKKAKFHQPEGDHLTLLAVYNGWEGSGFSNPWCFENYIQARTMKRAADVRKQLVAIMDRYHHEVISCGKNYNRVRRAITAGFFRHAAKKDPTEGYKTLVEGTPVAIHPSSSLFNRSPEWVIYHELVLTSREYMREIITIEPKWLTEVAPTFFKTADSNKISKRKRDEKIEPLYNKFEGKDDWRIRTTTNSKMAEEEKKIVENQEEEEDEEEETNNPQAQGVDGEGAAKKKKKKKNNNKKKKKTAQSEPPRVGITKLFPSGNYPEGEIQEYVGENSYRTTSAEKKELEKLAMEDPEKTYSDIRRAGEVHRQVRHYVQRSVKPGMSMTEIAEMVEDGTRACVEEDELKSGVGFPTGVSLNDCAAHYTPNAGDKTVLNASDVLKIDFGVHVNGRIVDSAFTLNFEPTYNKLLEAVRAATNAGVKGAGIDVRLGELGGEIQEVMESYEVDVNGTTYPVKAIRNLCGHSIDRYKIHGGKSVPIVNNGDQTKMEEGEYYAIETFGSTGRGYVSDQGVCSHYGRNKDAPHVPLRTQSAKSLLKVIDKNFGTLPFCRRYLDRLGESRYLLALNNLVDAGIVNDYPPLHDIKGSMTAQFEHTILLRPTVKEVIKNSSNVRLRQSAANSAARRIHPLGSAGNSYQRRRYQNPPPQLPHAAAAAIHRQDSRYGSRLRTRISHLPLLARCSVLDRRRSRFIRGGLSSSTVSSIFCGGERQLIISLLGRQPTPHMFPVKLFRDSMDVSDPYSFLFLKRGILQYAWVKPLLAILTLVLKLTGKYEDGVIAWNTGYTYVQLLYNASICTALYCLAMFWMTVHSDLQGFRPVPKFLSVKGILFATFWQGLLVSFLVAVGAIRRLGPYTDAEHVSLALGDILICFEMPFFAVLHLLAFSSSDYIPKTAYLSSRLPLAVAFRDSFSMKDVFIDSVQTLKGDGFDYRAFEPVAANRIHQGRAINTRLGAGLRYAGGGAQKYWVDGSAADSGNVGAGGGASVGSTAGARSMNYNTISTSAPATQNRGSGRVGVVDDLTACEFNDVTNEEDKLYIESRRLPYGDYNYPNIDVSREEETRIRRDIENQVLANKSSAASRLLSPNSSRIDLARRAGVRTRKSLSNMRSGGGEEEHGSADEDDEQQALVHGQEDIPQRNPFSYDSNDNDNNNDNDDVNKIGNTDDALASTPTSSTRTPQQNDFSYSYREPNPWD</sequence>
<gene>
    <name evidence="23" type="ORF">E3P99_00985</name>
</gene>
<feature type="binding site" evidence="16">
    <location>
        <position position="1343"/>
    </location>
    <ligand>
        <name>a divalent metal cation</name>
        <dbReference type="ChEBI" id="CHEBI:60240"/>
        <label>2</label>
        <note>catalytic</note>
    </ligand>
</feature>
<dbReference type="FunFam" id="2.40.50.140:FF:000061">
    <property type="entry name" value="ATP-dependent RNA helicase DHX8"/>
    <property type="match status" value="1"/>
</dbReference>
<comment type="cofactor">
    <cofactor evidence="16">
        <name>Co(2+)</name>
        <dbReference type="ChEBI" id="CHEBI:48828"/>
    </cofactor>
    <cofactor evidence="16">
        <name>Zn(2+)</name>
        <dbReference type="ChEBI" id="CHEBI:29105"/>
    </cofactor>
    <cofactor evidence="16">
        <name>Mn(2+)</name>
        <dbReference type="ChEBI" id="CHEBI:29035"/>
    </cofactor>
    <cofactor evidence="16">
        <name>Fe(2+)</name>
        <dbReference type="ChEBI" id="CHEBI:29033"/>
    </cofactor>
    <text evidence="16">Binds 2 divalent metal cations per subunit. Has a high-affinity and a low affinity metal-binding site. The true nature of the physiological cofactor is under debate. The enzyme is active with cobalt, zinc, manganese or divalent iron ions. Most likely, methionine aminopeptidases function as mononuclear Fe(2+)-metalloproteases under physiological conditions, and the catalytically relevant metal-binding site has been assigned to the histidine-containing high-affinity site.</text>
</comment>
<dbReference type="OrthoDB" id="10253254at2759"/>
<dbReference type="SMART" id="SM00490">
    <property type="entry name" value="HELICc"/>
    <property type="match status" value="1"/>
</dbReference>
<dbReference type="CDD" id="cd17971">
    <property type="entry name" value="DEXHc_DHX8"/>
    <property type="match status" value="1"/>
</dbReference>
<evidence type="ECO:0000259" key="21">
    <source>
        <dbReference type="PROSITE" id="PS51192"/>
    </source>
</evidence>
<keyword evidence="12 19" id="KW-0472">Membrane</keyword>
<dbReference type="InterPro" id="IPR000994">
    <property type="entry name" value="Pept_M24"/>
</dbReference>
<keyword evidence="4" id="KW-0507">mRNA processing</keyword>
<dbReference type="GO" id="GO:0046872">
    <property type="term" value="F:metal ion binding"/>
    <property type="evidence" value="ECO:0007669"/>
    <property type="project" value="UniProtKB-UniRule"/>
</dbReference>
<dbReference type="EMBL" id="SPNW01000011">
    <property type="protein sequence ID" value="TIA91563.1"/>
    <property type="molecule type" value="Genomic_DNA"/>
</dbReference>
<evidence type="ECO:0000256" key="11">
    <source>
        <dbReference type="ARBA" id="ARBA00022989"/>
    </source>
</evidence>
<dbReference type="PANTHER" id="PTHR18934:SF85">
    <property type="entry name" value="ATP-DEPENDENT RNA HELICASE DHX8"/>
    <property type="match status" value="1"/>
</dbReference>
<dbReference type="PROSITE" id="PS00690">
    <property type="entry name" value="DEAH_ATP_HELICASE"/>
    <property type="match status" value="1"/>
</dbReference>
<evidence type="ECO:0000256" key="17">
    <source>
        <dbReference type="RuleBase" id="RU003653"/>
    </source>
</evidence>
<dbReference type="Gene3D" id="2.40.50.140">
    <property type="entry name" value="Nucleic acid-binding proteins"/>
    <property type="match status" value="1"/>
</dbReference>
<feature type="domain" description="Helicase ATP-binding" evidence="21">
    <location>
        <begin position="393"/>
        <end position="556"/>
    </location>
</feature>
<feature type="binding site" evidence="16">
    <location>
        <position position="1310"/>
    </location>
    <ligand>
        <name>a divalent metal cation</name>
        <dbReference type="ChEBI" id="CHEBI:60240"/>
        <label>2</label>
        <note>catalytic</note>
    </ligand>
</feature>
<keyword evidence="10" id="KW-0067">ATP-binding</keyword>
<dbReference type="GO" id="GO:0005684">
    <property type="term" value="C:U2-type spliceosomal complex"/>
    <property type="evidence" value="ECO:0007669"/>
    <property type="project" value="UniProtKB-ARBA"/>
</dbReference>
<dbReference type="InterPro" id="IPR014001">
    <property type="entry name" value="Helicase_ATP-bd"/>
</dbReference>
<dbReference type="InterPro" id="IPR001714">
    <property type="entry name" value="Pept_M24_MAP"/>
</dbReference>
<feature type="compositionally biased region" description="Acidic residues" evidence="18">
    <location>
        <begin position="1049"/>
        <end position="1060"/>
    </location>
</feature>
<keyword evidence="7" id="KW-0547">Nucleotide-binding</keyword>
<dbReference type="InterPro" id="IPR002464">
    <property type="entry name" value="DNA/RNA_helicase_DEAH_CS"/>
</dbReference>
<evidence type="ECO:0000256" key="8">
    <source>
        <dbReference type="ARBA" id="ARBA00022801"/>
    </source>
</evidence>
<feature type="binding site" evidence="16">
    <location>
        <position position="1438"/>
    </location>
    <ligand>
        <name>a divalent metal cation</name>
        <dbReference type="ChEBI" id="CHEBI:60240"/>
        <label>1</label>
    </ligand>
</feature>
<keyword evidence="14" id="KW-0539">Nucleus</keyword>
<dbReference type="SMART" id="SM00847">
    <property type="entry name" value="HA2"/>
    <property type="match status" value="1"/>
</dbReference>
<dbReference type="Pfam" id="PF04408">
    <property type="entry name" value="WHD_HA2"/>
    <property type="match status" value="1"/>
</dbReference>
<evidence type="ECO:0000256" key="13">
    <source>
        <dbReference type="ARBA" id="ARBA00023187"/>
    </source>
</evidence>
<evidence type="ECO:0000313" key="23">
    <source>
        <dbReference type="EMBL" id="TIA91563.1"/>
    </source>
</evidence>
<dbReference type="SMART" id="SM00487">
    <property type="entry name" value="DEXDc"/>
    <property type="match status" value="1"/>
</dbReference>
<dbReference type="InterPro" id="IPR049621">
    <property type="entry name" value="S1_DHX8_helicase"/>
</dbReference>
<dbReference type="CDD" id="cd18791">
    <property type="entry name" value="SF2_C_RHA"/>
    <property type="match status" value="1"/>
</dbReference>
<evidence type="ECO:0000256" key="12">
    <source>
        <dbReference type="ARBA" id="ARBA00023136"/>
    </source>
</evidence>
<dbReference type="SUPFAM" id="SSF55920">
    <property type="entry name" value="Creatinase/aminopeptidase"/>
    <property type="match status" value="1"/>
</dbReference>
<dbReference type="GO" id="GO:0003724">
    <property type="term" value="F:RNA helicase activity"/>
    <property type="evidence" value="ECO:0007669"/>
    <property type="project" value="UniProtKB-EC"/>
</dbReference>
<keyword evidence="5 19" id="KW-0812">Transmembrane</keyword>
<feature type="transmembrane region" description="Helical" evidence="19">
    <location>
        <begin position="1704"/>
        <end position="1727"/>
    </location>
</feature>
<feature type="binding site" evidence="16">
    <location>
        <position position="1318"/>
    </location>
    <ligand>
        <name>substrate</name>
    </ligand>
</feature>
<dbReference type="InterPro" id="IPR011545">
    <property type="entry name" value="DEAD/DEAH_box_helicase_dom"/>
</dbReference>
<feature type="compositionally biased region" description="Acidic residues" evidence="18">
    <location>
        <begin position="1989"/>
        <end position="1998"/>
    </location>
</feature>
<feature type="binding site" evidence="16">
    <location>
        <position position="1241"/>
    </location>
    <ligand>
        <name>a divalent metal cation</name>
        <dbReference type="ChEBI" id="CHEBI:60240"/>
        <label>1</label>
    </ligand>
</feature>
<feature type="compositionally biased region" description="Basic and acidic residues" evidence="18">
    <location>
        <begin position="305"/>
        <end position="327"/>
    </location>
</feature>
<evidence type="ECO:0000256" key="18">
    <source>
        <dbReference type="SAM" id="MobiDB-lite"/>
    </source>
</evidence>
<evidence type="ECO:0000259" key="20">
    <source>
        <dbReference type="PROSITE" id="PS50126"/>
    </source>
</evidence>
<feature type="region of interest" description="Disordered" evidence="18">
    <location>
        <begin position="1034"/>
        <end position="1111"/>
    </location>
</feature>
<dbReference type="CDD" id="cd05684">
    <property type="entry name" value="S1_DHX8_helicase"/>
    <property type="match status" value="1"/>
</dbReference>
<dbReference type="InterPro" id="IPR018349">
    <property type="entry name" value="Pept_M24A_MAP2_BS"/>
</dbReference>
<evidence type="ECO:0000256" key="4">
    <source>
        <dbReference type="ARBA" id="ARBA00022664"/>
    </source>
</evidence>
<dbReference type="SUPFAM" id="SSF50249">
    <property type="entry name" value="Nucleic acid-binding proteins"/>
    <property type="match status" value="1"/>
</dbReference>
<evidence type="ECO:0000256" key="5">
    <source>
        <dbReference type="ARBA" id="ARBA00022692"/>
    </source>
</evidence>
<feature type="binding site" evidence="16">
    <location>
        <position position="1438"/>
    </location>
    <ligand>
        <name>a divalent metal cation</name>
        <dbReference type="ChEBI" id="CHEBI:60240"/>
        <label>2</label>
        <note>catalytic</note>
    </ligand>
</feature>
<evidence type="ECO:0000256" key="1">
    <source>
        <dbReference type="ARBA" id="ARBA00004123"/>
    </source>
</evidence>
<feature type="compositionally biased region" description="Basic residues" evidence="18">
    <location>
        <begin position="1075"/>
        <end position="1090"/>
    </location>
</feature>
<evidence type="ECO:0000259" key="22">
    <source>
        <dbReference type="PROSITE" id="PS51194"/>
    </source>
</evidence>
<feature type="compositionally biased region" description="Low complexity" evidence="18">
    <location>
        <begin position="2012"/>
        <end position="2021"/>
    </location>
</feature>
<dbReference type="GO" id="GO:0003723">
    <property type="term" value="F:RNA binding"/>
    <property type="evidence" value="ECO:0007669"/>
    <property type="project" value="TreeGrafter"/>
</dbReference>
<dbReference type="Pfam" id="PF00575">
    <property type="entry name" value="S1"/>
    <property type="match status" value="1"/>
</dbReference>
<evidence type="ECO:0000256" key="6">
    <source>
        <dbReference type="ARBA" id="ARBA00022723"/>
    </source>
</evidence>
<feature type="transmembrane region" description="Helical" evidence="19">
    <location>
        <begin position="1633"/>
        <end position="1652"/>
    </location>
</feature>
<dbReference type="InterPro" id="IPR012340">
    <property type="entry name" value="NA-bd_OB-fold"/>
</dbReference>
<evidence type="ECO:0000256" key="3">
    <source>
        <dbReference type="ARBA" id="ARBA00022490"/>
    </source>
</evidence>
<keyword evidence="9" id="KW-0347">Helicase</keyword>
<dbReference type="GO" id="GO:0016887">
    <property type="term" value="F:ATP hydrolysis activity"/>
    <property type="evidence" value="ECO:0007669"/>
    <property type="project" value="RHEA"/>
</dbReference>
<feature type="compositionally biased region" description="Pro residues" evidence="18">
    <location>
        <begin position="64"/>
        <end position="79"/>
    </location>
</feature>
<dbReference type="InterPro" id="IPR007502">
    <property type="entry name" value="Helicase-assoc_dom"/>
</dbReference>
<dbReference type="PROSITE" id="PS01202">
    <property type="entry name" value="MAP_2"/>
    <property type="match status" value="1"/>
</dbReference>
<dbReference type="InterPro" id="IPR005178">
    <property type="entry name" value="Ostalpha/TMEM184C"/>
</dbReference>
<dbReference type="Pfam" id="PF03619">
    <property type="entry name" value="Solute_trans_a"/>
    <property type="match status" value="1"/>
</dbReference>
<accession>A0A4V4LTT3</accession>
<evidence type="ECO:0000313" key="24">
    <source>
        <dbReference type="Proteomes" id="UP000310189"/>
    </source>
</evidence>
<keyword evidence="16 17" id="KW-0031">Aminopeptidase</keyword>
<dbReference type="GO" id="GO:0006508">
    <property type="term" value="P:proteolysis"/>
    <property type="evidence" value="ECO:0007669"/>
    <property type="project" value="UniProtKB-KW"/>
</dbReference>
<comment type="catalytic activity">
    <reaction evidence="16 17">
        <text>Release of N-terminal amino acids, preferentially methionine, from peptides and arylamides.</text>
        <dbReference type="EC" id="3.4.11.18"/>
    </reaction>
</comment>
<evidence type="ECO:0000256" key="10">
    <source>
        <dbReference type="ARBA" id="ARBA00022840"/>
    </source>
</evidence>
<keyword evidence="24" id="KW-1185">Reference proteome</keyword>
<keyword evidence="16 17" id="KW-0645">Protease</keyword>
<dbReference type="InterPro" id="IPR036005">
    <property type="entry name" value="Creatinase/aminopeptidase-like"/>
</dbReference>
<feature type="domain" description="S1 motif" evidence="20">
    <location>
        <begin position="85"/>
        <end position="155"/>
    </location>
</feature>
<feature type="transmembrane region" description="Helical" evidence="19">
    <location>
        <begin position="1672"/>
        <end position="1692"/>
    </location>
</feature>
<feature type="region of interest" description="Disordered" evidence="18">
    <location>
        <begin position="1936"/>
        <end position="2037"/>
    </location>
</feature>
<comment type="function">
    <text evidence="16 17">Cotranslationally removes the N-terminal methionine from nascent proteins. The N-terminal methionine is often cleaved when the second residue in the primary sequence is small and uncharged (Met-Ala-, Cys, Gly, Pro, Ser, Thr, or Val).</text>
</comment>
<evidence type="ECO:0000256" key="14">
    <source>
        <dbReference type="ARBA" id="ARBA00023242"/>
    </source>
</evidence>
<feature type="binding site" evidence="16">
    <location>
        <position position="1210"/>
    </location>
    <ligand>
        <name>substrate</name>
    </ligand>
</feature>
<feature type="region of interest" description="Disordered" evidence="18">
    <location>
        <begin position="55"/>
        <end position="83"/>
    </location>
</feature>
<dbReference type="Pfam" id="PF07717">
    <property type="entry name" value="OB_NTP_bind"/>
    <property type="match status" value="1"/>
</dbReference>
<dbReference type="SMART" id="SM01417">
    <property type="entry name" value="Solute_trans_a"/>
    <property type="match status" value="1"/>
</dbReference>
<dbReference type="FunFam" id="1.20.120.1080:FF:000001">
    <property type="entry name" value="Pre-mRNA-splicing factor ATP-dependent RNA helicase"/>
    <property type="match status" value="1"/>
</dbReference>
<dbReference type="FunFam" id="3.40.50.300:FF:000101">
    <property type="entry name" value="Pre-mRNA-splicing factor ATP-dependent RNA helicase"/>
    <property type="match status" value="1"/>
</dbReference>
<feature type="region of interest" description="Disordered" evidence="18">
    <location>
        <begin position="292"/>
        <end position="327"/>
    </location>
</feature>
<feature type="compositionally biased region" description="Basic and acidic residues" evidence="18">
    <location>
        <begin position="1039"/>
        <end position="1048"/>
    </location>
</feature>
<dbReference type="PROSITE" id="PS51192">
    <property type="entry name" value="HELICASE_ATP_BIND_1"/>
    <property type="match status" value="1"/>
</dbReference>
<dbReference type="InterPro" id="IPR036390">
    <property type="entry name" value="WH_DNA-bd_sf"/>
</dbReference>
<proteinExistence type="inferred from homology"/>
<dbReference type="CDD" id="cd01088">
    <property type="entry name" value="MetAP2"/>
    <property type="match status" value="1"/>
</dbReference>
<dbReference type="HAMAP" id="MF_03175">
    <property type="entry name" value="MetAP_2_euk"/>
    <property type="match status" value="1"/>
</dbReference>
<dbReference type="Pfam" id="PF00270">
    <property type="entry name" value="DEAD"/>
    <property type="match status" value="1"/>
</dbReference>
<dbReference type="Gene3D" id="3.90.230.10">
    <property type="entry name" value="Creatinase/methionine aminopeptidase superfamily"/>
    <property type="match status" value="1"/>
</dbReference>
<dbReference type="InterPro" id="IPR011709">
    <property type="entry name" value="DEAD-box_helicase_OB_fold"/>
</dbReference>
<dbReference type="GO" id="GO:0005524">
    <property type="term" value="F:ATP binding"/>
    <property type="evidence" value="ECO:0007669"/>
    <property type="project" value="UniProtKB-KW"/>
</dbReference>
<dbReference type="InterPro" id="IPR027417">
    <property type="entry name" value="P-loop_NTPase"/>
</dbReference>
<dbReference type="SUPFAM" id="SSF52540">
    <property type="entry name" value="P-loop containing nucleoside triphosphate hydrolases"/>
    <property type="match status" value="1"/>
</dbReference>
<name>A0A4V4LTT3_9BASI</name>
<dbReference type="SUPFAM" id="SSF46785">
    <property type="entry name" value="Winged helix' DNA-binding domain"/>
    <property type="match status" value="1"/>
</dbReference>
<keyword evidence="6 16" id="KW-0479">Metal-binding</keyword>
<dbReference type="InterPro" id="IPR003029">
    <property type="entry name" value="S1_domain"/>
</dbReference>
<dbReference type="PROSITE" id="PS50126">
    <property type="entry name" value="S1"/>
    <property type="match status" value="1"/>
</dbReference>
<dbReference type="Proteomes" id="UP000310189">
    <property type="component" value="Unassembled WGS sequence"/>
</dbReference>
<dbReference type="GO" id="GO:0005737">
    <property type="term" value="C:cytoplasm"/>
    <property type="evidence" value="ECO:0007669"/>
    <property type="project" value="UniProtKB-SubCell"/>
</dbReference>
<dbReference type="NCBIfam" id="TIGR00501">
    <property type="entry name" value="met_pdase_II"/>
    <property type="match status" value="1"/>
</dbReference>
<dbReference type="Gene3D" id="3.40.50.300">
    <property type="entry name" value="P-loop containing nucleotide triphosphate hydrolases"/>
    <property type="match status" value="2"/>
</dbReference>
<feature type="region of interest" description="Disordered" evidence="18">
    <location>
        <begin position="28"/>
        <end position="47"/>
    </location>
</feature>
<dbReference type="InterPro" id="IPR001650">
    <property type="entry name" value="Helicase_C-like"/>
</dbReference>
<evidence type="ECO:0000256" key="16">
    <source>
        <dbReference type="HAMAP-Rule" id="MF_03175"/>
    </source>
</evidence>
<protein>
    <recommendedName>
        <fullName evidence="16">Methionine aminopeptidase 2</fullName>
        <shortName evidence="16">MAP 2</shortName>
        <shortName evidence="16">MetAP 2</shortName>
        <ecNumber evidence="16">3.4.11.18</ecNumber>
    </recommendedName>
    <alternativeName>
        <fullName evidence="16">Peptidase M</fullName>
    </alternativeName>
</protein>
<dbReference type="PANTHER" id="PTHR18934">
    <property type="entry name" value="ATP-DEPENDENT RNA HELICASE"/>
    <property type="match status" value="1"/>
</dbReference>
<dbReference type="Gene3D" id="1.20.120.1080">
    <property type="match status" value="1"/>
</dbReference>
<keyword evidence="8 16" id="KW-0378">Hydrolase</keyword>
<feature type="transmembrane region" description="Helical" evidence="19">
    <location>
        <begin position="1594"/>
        <end position="1613"/>
    </location>
</feature>
<reference evidence="23 24" key="1">
    <citation type="submission" date="2019-03" db="EMBL/GenBank/DDBJ databases">
        <title>Sequencing 23 genomes of Wallemia ichthyophaga.</title>
        <authorList>
            <person name="Gostincar C."/>
        </authorList>
    </citation>
    <scope>NUCLEOTIDE SEQUENCE [LARGE SCALE GENOMIC DNA]</scope>
    <source>
        <strain evidence="23 24">EXF-5753</strain>
    </source>
</reference>
<evidence type="ECO:0000256" key="2">
    <source>
        <dbReference type="ARBA" id="ARBA00004141"/>
    </source>
</evidence>
<dbReference type="GO" id="GO:0016020">
    <property type="term" value="C:membrane"/>
    <property type="evidence" value="ECO:0007669"/>
    <property type="project" value="UniProtKB-SubCell"/>
</dbReference>
<comment type="catalytic activity">
    <reaction evidence="15">
        <text>ATP + H2O = ADP + phosphate + H(+)</text>
        <dbReference type="Rhea" id="RHEA:13065"/>
        <dbReference type="ChEBI" id="CHEBI:15377"/>
        <dbReference type="ChEBI" id="CHEBI:15378"/>
        <dbReference type="ChEBI" id="CHEBI:30616"/>
        <dbReference type="ChEBI" id="CHEBI:43474"/>
        <dbReference type="ChEBI" id="CHEBI:456216"/>
        <dbReference type="EC" id="3.6.4.13"/>
    </reaction>
</comment>
<evidence type="ECO:0000256" key="19">
    <source>
        <dbReference type="SAM" id="Phobius"/>
    </source>
</evidence>
<keyword evidence="13" id="KW-0508">mRNA splicing</keyword>
<dbReference type="Pfam" id="PF00557">
    <property type="entry name" value="Peptidase_M24"/>
    <property type="match status" value="1"/>
</dbReference>
<dbReference type="GO" id="GO:0004239">
    <property type="term" value="F:initiator methionyl aminopeptidase activity"/>
    <property type="evidence" value="ECO:0007669"/>
    <property type="project" value="UniProtKB-UniRule"/>
</dbReference>
<evidence type="ECO:0000256" key="15">
    <source>
        <dbReference type="ARBA" id="ARBA00047984"/>
    </source>
</evidence>
<dbReference type="GO" id="GO:0071013">
    <property type="term" value="C:catalytic step 2 spliceosome"/>
    <property type="evidence" value="ECO:0007669"/>
    <property type="project" value="TreeGrafter"/>
</dbReference>
<organism evidence="23 24">
    <name type="scientific">Wallemia hederae</name>
    <dbReference type="NCBI Taxonomy" id="1540922"/>
    <lineage>
        <taxon>Eukaryota</taxon>
        <taxon>Fungi</taxon>
        <taxon>Dikarya</taxon>
        <taxon>Basidiomycota</taxon>
        <taxon>Wallemiomycotina</taxon>
        <taxon>Wallemiomycetes</taxon>
        <taxon>Wallemiales</taxon>
        <taxon>Wallemiaceae</taxon>
        <taxon>Wallemia</taxon>
    </lineage>
</organism>
<dbReference type="GO" id="GO:0070006">
    <property type="term" value="F:metalloaminopeptidase activity"/>
    <property type="evidence" value="ECO:0007669"/>
    <property type="project" value="UniProtKB-UniRule"/>
</dbReference>
<dbReference type="GO" id="GO:0000390">
    <property type="term" value="P:spliceosomal complex disassembly"/>
    <property type="evidence" value="ECO:0007669"/>
    <property type="project" value="TreeGrafter"/>
</dbReference>
<dbReference type="PROSITE" id="PS51194">
    <property type="entry name" value="HELICASE_CTER"/>
    <property type="match status" value="1"/>
</dbReference>
<dbReference type="Pfam" id="PF21010">
    <property type="entry name" value="HA2_C"/>
    <property type="match status" value="1"/>
</dbReference>
<evidence type="ECO:0000256" key="9">
    <source>
        <dbReference type="ARBA" id="ARBA00022806"/>
    </source>
</evidence>
<keyword evidence="3 16" id="KW-0963">Cytoplasm</keyword>